<dbReference type="InterPro" id="IPR049996">
    <property type="entry name" value="Slr7037-like"/>
</dbReference>
<gene>
    <name evidence="2" type="ORF">Cri9333_4845</name>
</gene>
<dbReference type="PATRIC" id="fig|1173022.3.peg.5235"/>
<dbReference type="Proteomes" id="UP000010472">
    <property type="component" value="Plasmid pCRI9333.03"/>
</dbReference>
<dbReference type="CDD" id="cd01029">
    <property type="entry name" value="TOPRIM_primases"/>
    <property type="match status" value="1"/>
</dbReference>
<dbReference type="InterPro" id="IPR024385">
    <property type="entry name" value="DUF3854"/>
</dbReference>
<dbReference type="KEGG" id="cep:Cri9333_4845"/>
<evidence type="ECO:0000313" key="2">
    <source>
        <dbReference type="EMBL" id="AFZ15611.1"/>
    </source>
</evidence>
<dbReference type="InterPro" id="IPR034154">
    <property type="entry name" value="TOPRIM_DnaG/twinkle"/>
</dbReference>
<dbReference type="Pfam" id="PF12965">
    <property type="entry name" value="DUF3854"/>
    <property type="match status" value="1"/>
</dbReference>
<protein>
    <recommendedName>
        <fullName evidence="1">DUF3854 domain-containing protein</fullName>
    </recommendedName>
</protein>
<dbReference type="AlphaFoldDB" id="K9W610"/>
<sequence>MIYPQHLEEWRNSAVAQDIIELNVRSLSGNEAYEAILYALPNTERRNDGRLRDYWLRKYHHFDYGGWHCTGVDVITLKESQWGCFKPNKPRVEEFNGFGDVPKVKTVKYEHPVKTPTEIFALKVPRHIWQAIAERYGLEIEGDNFWDWVIAHPEIPIILVEGAKKAGAVLTANYIAIALPGIFSGYRQPRDEFGNNTGLKYLIPQLEVFAVEGREFYFCFDNDQNSKTIQNVRTAITNTSKLLIKRKCTVKLIQWNFKEKGVDDLIAARGTECFDLLYETASTYKQWQKKLLFDITPYVSETVCKQYLEASDINPPDDAVIIGIKSFKGTNKTGSLAECVRDFIADGKRVLGVVHRQQLAAVNASRFGVDYLNDLKQSFTQSLQGYFLCHHSLHPHSKAKFDPHSWDQGLAVFDEIEQVIWDLLDSSLIKEFRILIIETLASVLQNIVRGGGKIYIMDADLSPISIQFLYSLLGEKVKTWVLHNTYLPTDRERHLYVYNNPKQLVNKALDTAKKDQKIIVHTSGQKHKSKFGTRNLEALFNKECFGKNILRIDGESTRDPNHPAYRCIGSDLNKQLIDYDIVITSPSLETGVSIDVRGHFNAVFGIAQGVQTVNSFCQTIERIREDIPRHIFVAPRGLPSCFVGNGSTDIKGLLASTHQLAKAHISLLAQLNNDGTETEYFDSPLITWAKLGVLINQGMLNYQESILEKLEADGYEILEPEPDEEIVDLSKEITESRDKIYQEYCHDVPNSYTLSPDEFNQLQNQQSRTEDELLSEKKFLLNRNYQIEVTPELVEADDDGLSPKLKLLYYSTIGREYLPERDKKALASLTEYSDKKVWKPDLNKRLLGIKVKLVELFLSRFLEGDSTFTPSDLQAWHLQLYVSRHDIKTAIGVTIKEDSSPIRTANALLALVGAKLAPTGEKRGVRGEQEKVYKCVSLVQHWADQIFPAWLERDKSQNVSSSDTVVQNPYINRSNQVCTTDLVCTTSQIESQQLDLINPVAKQKPELNPPHSEQSASLVGRRARAFATRYNPAGEGVIVVDRGYSKSVEIQLDSGRVVFCSVDQYEVV</sequence>
<feature type="domain" description="DUF3854" evidence="1">
    <location>
        <begin position="145"/>
        <end position="272"/>
    </location>
</feature>
<accession>K9W610</accession>
<name>K9W610_9CYAN</name>
<organism evidence="2 3">
    <name type="scientific">Crinalium epipsammum PCC 9333</name>
    <dbReference type="NCBI Taxonomy" id="1173022"/>
    <lineage>
        <taxon>Bacteria</taxon>
        <taxon>Bacillati</taxon>
        <taxon>Cyanobacteriota</taxon>
        <taxon>Cyanophyceae</taxon>
        <taxon>Gomontiellales</taxon>
        <taxon>Gomontiellaceae</taxon>
        <taxon>Crinalium</taxon>
    </lineage>
</organism>
<geneLocation type="plasmid" evidence="2 3">
    <name>pCRI9333.03</name>
</geneLocation>
<proteinExistence type="predicted"/>
<dbReference type="NCBIfam" id="NF042913">
    <property type="entry name" value="CyRepA1"/>
    <property type="match status" value="1"/>
</dbReference>
<dbReference type="PANTHER" id="PTHR34985:SF1">
    <property type="entry name" value="SLR0554 PROTEIN"/>
    <property type="match status" value="1"/>
</dbReference>
<dbReference type="EMBL" id="CP003623">
    <property type="protein sequence ID" value="AFZ15611.1"/>
    <property type="molecule type" value="Genomic_DNA"/>
</dbReference>
<dbReference type="OrthoDB" id="473036at2"/>
<dbReference type="HOGENOM" id="CLU_004699_0_0_3"/>
<evidence type="ECO:0000313" key="3">
    <source>
        <dbReference type="Proteomes" id="UP000010472"/>
    </source>
</evidence>
<dbReference type="PANTHER" id="PTHR34985">
    <property type="entry name" value="SLR0554 PROTEIN"/>
    <property type="match status" value="1"/>
</dbReference>
<keyword evidence="3" id="KW-1185">Reference proteome</keyword>
<keyword evidence="2" id="KW-0614">Plasmid</keyword>
<reference evidence="2 3" key="1">
    <citation type="submission" date="2012-06" db="EMBL/GenBank/DDBJ databases">
        <title>Finished plasmid 3 of genome of Crinalium epipsammum PCC 9333.</title>
        <authorList>
            <consortium name="US DOE Joint Genome Institute"/>
            <person name="Gugger M."/>
            <person name="Coursin T."/>
            <person name="Rippka R."/>
            <person name="Tandeau De Marsac N."/>
            <person name="Huntemann M."/>
            <person name="Wei C.-L."/>
            <person name="Han J."/>
            <person name="Detter J.C."/>
            <person name="Han C."/>
            <person name="Tapia R."/>
            <person name="Davenport K."/>
            <person name="Daligault H."/>
            <person name="Erkkila T."/>
            <person name="Gu W."/>
            <person name="Munk A.C.C."/>
            <person name="Teshima H."/>
            <person name="Xu Y."/>
            <person name="Chain P."/>
            <person name="Chen A."/>
            <person name="Krypides N."/>
            <person name="Mavromatis K."/>
            <person name="Markowitz V."/>
            <person name="Szeto E."/>
            <person name="Ivanova N."/>
            <person name="Mikhailova N."/>
            <person name="Ovchinnikova G."/>
            <person name="Pagani I."/>
            <person name="Pati A."/>
            <person name="Goodwin L."/>
            <person name="Peters L."/>
            <person name="Pitluck S."/>
            <person name="Woyke T."/>
            <person name="Kerfeld C."/>
        </authorList>
    </citation>
    <scope>NUCLEOTIDE SEQUENCE [LARGE SCALE GENOMIC DNA]</scope>
    <source>
        <strain evidence="2 3">PCC 9333</strain>
        <plasmid evidence="3">Plasmid pCRI9333.03</plasmid>
    </source>
</reference>
<evidence type="ECO:0000259" key="1">
    <source>
        <dbReference type="Pfam" id="PF12965"/>
    </source>
</evidence>
<dbReference type="RefSeq" id="WP_015205607.1">
    <property type="nucleotide sequence ID" value="NC_019754.1"/>
</dbReference>